<proteinExistence type="predicted"/>
<dbReference type="EMBL" id="CAEZST010000030">
    <property type="protein sequence ID" value="CAB4552184.1"/>
    <property type="molecule type" value="Genomic_DNA"/>
</dbReference>
<reference evidence="1" key="1">
    <citation type="submission" date="2020-05" db="EMBL/GenBank/DDBJ databases">
        <authorList>
            <person name="Chiriac C."/>
            <person name="Salcher M."/>
            <person name="Ghai R."/>
            <person name="Kavagutti S V."/>
        </authorList>
    </citation>
    <scope>NUCLEOTIDE SEQUENCE</scope>
</reference>
<name>A0A6J6CLV3_9ZZZZ</name>
<evidence type="ECO:0000313" key="1">
    <source>
        <dbReference type="EMBL" id="CAB4552184.1"/>
    </source>
</evidence>
<sequence length="31" mass="3456">METRGIDVPSKDGVVGVLFVFSDYKSDYFSP</sequence>
<accession>A0A6J6CLV3</accession>
<protein>
    <submittedName>
        <fullName evidence="1">Unannotated protein</fullName>
    </submittedName>
</protein>
<dbReference type="AlphaFoldDB" id="A0A6J6CLV3"/>
<organism evidence="1">
    <name type="scientific">freshwater metagenome</name>
    <dbReference type="NCBI Taxonomy" id="449393"/>
    <lineage>
        <taxon>unclassified sequences</taxon>
        <taxon>metagenomes</taxon>
        <taxon>ecological metagenomes</taxon>
    </lineage>
</organism>
<gene>
    <name evidence="1" type="ORF">UFOPK1503_01133</name>
</gene>